<dbReference type="NCBIfam" id="NF004036">
    <property type="entry name" value="PRK05508.1"/>
    <property type="match status" value="1"/>
</dbReference>
<sequence length="329" mass="37187">MSRYLVLLIIILILAVIIVIIRPKAQAQPLIEETMATTQQRFTFQPLDQSLRNTLNAQESQVIINKGTERAFTGAYTDTEEEGTYYCRWCNSPLYSSQSKFHSGCGWPSFDDEIPNAVLRYPDADGSRTEIVCATCQGHLGHVFTGERFTEKNTRHCVNSISLVFRQETPVAEAVFAGGCFWGVEHLFEQKKGVYSAVSGYTGGTLADPTYQDVLTHTSGHLEAVKVYYNPLEVSYEDLAKFFFEIHDPTQTDGQGPDIGNQYLSAVFYRSRSEFDTAVRLIEILEAKGLKIATTLRGAAIFYPAEEYHQDYYVRKGSQPYCHAWVKRF</sequence>
<dbReference type="PANTHER" id="PTHR43774:SF1">
    <property type="entry name" value="PEPTIDE METHIONINE SULFOXIDE REDUCTASE MSRA 2"/>
    <property type="match status" value="1"/>
</dbReference>
<dbReference type="PANTHER" id="PTHR43774">
    <property type="entry name" value="PEPTIDE METHIONINE SULFOXIDE REDUCTASE"/>
    <property type="match status" value="1"/>
</dbReference>
<comment type="catalytic activity">
    <reaction evidence="4 7">
        <text>L-methionyl-[protein] + [thioredoxin]-disulfide + H2O = L-methionyl-(S)-S-oxide-[protein] + [thioredoxin]-dithiol</text>
        <dbReference type="Rhea" id="RHEA:14217"/>
        <dbReference type="Rhea" id="RHEA-COMP:10698"/>
        <dbReference type="Rhea" id="RHEA-COMP:10700"/>
        <dbReference type="Rhea" id="RHEA-COMP:12313"/>
        <dbReference type="Rhea" id="RHEA-COMP:12315"/>
        <dbReference type="ChEBI" id="CHEBI:15377"/>
        <dbReference type="ChEBI" id="CHEBI:16044"/>
        <dbReference type="ChEBI" id="CHEBI:29950"/>
        <dbReference type="ChEBI" id="CHEBI:44120"/>
        <dbReference type="ChEBI" id="CHEBI:50058"/>
        <dbReference type="EC" id="1.8.4.11"/>
    </reaction>
</comment>
<comment type="catalytic activity">
    <reaction evidence="6 7">
        <text>[thioredoxin]-disulfide + L-methionine + H2O = L-methionine (S)-S-oxide + [thioredoxin]-dithiol</text>
        <dbReference type="Rhea" id="RHEA:19993"/>
        <dbReference type="Rhea" id="RHEA-COMP:10698"/>
        <dbReference type="Rhea" id="RHEA-COMP:10700"/>
        <dbReference type="ChEBI" id="CHEBI:15377"/>
        <dbReference type="ChEBI" id="CHEBI:29950"/>
        <dbReference type="ChEBI" id="CHEBI:50058"/>
        <dbReference type="ChEBI" id="CHEBI:57844"/>
        <dbReference type="ChEBI" id="CHEBI:58772"/>
        <dbReference type="EC" id="1.8.4.11"/>
    </reaction>
</comment>
<protein>
    <recommendedName>
        <fullName evidence="7">Peptide methionine sulfoxide reductase MsrA</fullName>
        <shortName evidence="7">Protein-methionine-S-oxide reductase</shortName>
        <ecNumber evidence="7">1.8.4.11</ecNumber>
    </recommendedName>
    <alternativeName>
        <fullName evidence="7">Peptide-methionine (S)-S-oxide reductase</fullName>
        <shortName evidence="7">Peptide Met(O) reductase</shortName>
    </alternativeName>
</protein>
<dbReference type="EC" id="1.8.4.11" evidence="7"/>
<dbReference type="EMBL" id="CP094929">
    <property type="protein sequence ID" value="UOM52385.1"/>
    <property type="molecule type" value="Genomic_DNA"/>
</dbReference>
<dbReference type="PROSITE" id="PS51790">
    <property type="entry name" value="MSRB"/>
    <property type="match status" value="1"/>
</dbReference>
<dbReference type="GO" id="GO:0033743">
    <property type="term" value="F:peptide-methionine (R)-S-oxide reductase activity"/>
    <property type="evidence" value="ECO:0007669"/>
    <property type="project" value="UniProtKB-EC"/>
</dbReference>
<comment type="similarity">
    <text evidence="7">Belongs to the MsrA Met sulfoxide reductase family.</text>
</comment>
<feature type="active site" evidence="7">
    <location>
        <position position="180"/>
    </location>
</feature>
<dbReference type="NCBIfam" id="NF004042">
    <property type="entry name" value="PRK05550.1"/>
    <property type="match status" value="1"/>
</dbReference>
<evidence type="ECO:0000256" key="1">
    <source>
        <dbReference type="ARBA" id="ARBA00023002"/>
    </source>
</evidence>
<feature type="domain" description="MsrB" evidence="8">
    <location>
        <begin position="48"/>
        <end position="168"/>
    </location>
</feature>
<accession>A0ABY4DDX4</accession>
<organism evidence="9 10">
    <name type="scientific">Sphaerochaeta associata</name>
    <dbReference type="NCBI Taxonomy" id="1129264"/>
    <lineage>
        <taxon>Bacteria</taxon>
        <taxon>Pseudomonadati</taxon>
        <taxon>Spirochaetota</taxon>
        <taxon>Spirochaetia</taxon>
        <taxon>Spirochaetales</taxon>
        <taxon>Sphaerochaetaceae</taxon>
        <taxon>Sphaerochaeta</taxon>
    </lineage>
</organism>
<dbReference type="GO" id="GO:0008113">
    <property type="term" value="F:peptide-methionine (S)-S-oxide reductase activity"/>
    <property type="evidence" value="ECO:0007669"/>
    <property type="project" value="UniProtKB-EC"/>
</dbReference>
<keyword evidence="1 7" id="KW-0560">Oxidoreductase</keyword>
<dbReference type="InterPro" id="IPR011057">
    <property type="entry name" value="Mss4-like_sf"/>
</dbReference>
<comment type="function">
    <text evidence="3 7">Has an important function as a repair enzyme for proteins that have been inactivated by oxidation. Catalyzes the reversible oxidation-reduction of methionine sulfoxide in proteins to methionine.</text>
</comment>
<evidence type="ECO:0000256" key="2">
    <source>
        <dbReference type="ARBA" id="ARBA00023268"/>
    </source>
</evidence>
<evidence type="ECO:0000259" key="8">
    <source>
        <dbReference type="PROSITE" id="PS51790"/>
    </source>
</evidence>
<dbReference type="HAMAP" id="MF_01401">
    <property type="entry name" value="MsrA"/>
    <property type="match status" value="1"/>
</dbReference>
<dbReference type="InterPro" id="IPR002569">
    <property type="entry name" value="Met_Sox_Rdtase_MsrA_dom"/>
</dbReference>
<name>A0ABY4DDX4_9SPIR</name>
<dbReference type="Pfam" id="PF01641">
    <property type="entry name" value="SelR"/>
    <property type="match status" value="1"/>
</dbReference>
<evidence type="ECO:0000313" key="10">
    <source>
        <dbReference type="Proteomes" id="UP000829708"/>
    </source>
</evidence>
<keyword evidence="2" id="KW-0511">Multifunctional enzyme</keyword>
<comment type="catalytic activity">
    <reaction evidence="5">
        <text>L-methionyl-[protein] + [thioredoxin]-disulfide + H2O = L-methionyl-(R)-S-oxide-[protein] + [thioredoxin]-dithiol</text>
        <dbReference type="Rhea" id="RHEA:24164"/>
        <dbReference type="Rhea" id="RHEA-COMP:10698"/>
        <dbReference type="Rhea" id="RHEA-COMP:10700"/>
        <dbReference type="Rhea" id="RHEA-COMP:12313"/>
        <dbReference type="Rhea" id="RHEA-COMP:12314"/>
        <dbReference type="ChEBI" id="CHEBI:15377"/>
        <dbReference type="ChEBI" id="CHEBI:16044"/>
        <dbReference type="ChEBI" id="CHEBI:29950"/>
        <dbReference type="ChEBI" id="CHEBI:45764"/>
        <dbReference type="ChEBI" id="CHEBI:50058"/>
        <dbReference type="EC" id="1.8.4.12"/>
    </reaction>
</comment>
<dbReference type="Pfam" id="PF01625">
    <property type="entry name" value="PMSR"/>
    <property type="match status" value="1"/>
</dbReference>
<dbReference type="NCBIfam" id="TIGR00401">
    <property type="entry name" value="msrA"/>
    <property type="match status" value="1"/>
</dbReference>
<dbReference type="RefSeq" id="WP_244774617.1">
    <property type="nucleotide sequence ID" value="NZ_CP094929.1"/>
</dbReference>
<evidence type="ECO:0000256" key="4">
    <source>
        <dbReference type="ARBA" id="ARBA00047806"/>
    </source>
</evidence>
<gene>
    <name evidence="7" type="primary">msrA</name>
    <name evidence="9" type="ORF">MUG09_06330</name>
</gene>
<dbReference type="InterPro" id="IPR002579">
    <property type="entry name" value="Met_Sox_Rdtase_MsrB_dom"/>
</dbReference>
<evidence type="ECO:0000256" key="5">
    <source>
        <dbReference type="ARBA" id="ARBA00048488"/>
    </source>
</evidence>
<dbReference type="Gene3D" id="2.170.150.20">
    <property type="entry name" value="Peptide methionine sulfoxide reductase"/>
    <property type="match status" value="1"/>
</dbReference>
<evidence type="ECO:0000256" key="7">
    <source>
        <dbReference type="HAMAP-Rule" id="MF_01401"/>
    </source>
</evidence>
<dbReference type="Gene3D" id="3.30.1060.10">
    <property type="entry name" value="Peptide methionine sulphoxide reductase MsrA"/>
    <property type="match status" value="1"/>
</dbReference>
<dbReference type="SUPFAM" id="SSF51316">
    <property type="entry name" value="Mss4-like"/>
    <property type="match status" value="1"/>
</dbReference>
<evidence type="ECO:0000256" key="3">
    <source>
        <dbReference type="ARBA" id="ARBA00024679"/>
    </source>
</evidence>
<dbReference type="SUPFAM" id="SSF55068">
    <property type="entry name" value="Peptide methionine sulfoxide reductase"/>
    <property type="match status" value="1"/>
</dbReference>
<dbReference type="Proteomes" id="UP000829708">
    <property type="component" value="Chromosome"/>
</dbReference>
<evidence type="ECO:0000313" key="9">
    <source>
        <dbReference type="EMBL" id="UOM52385.1"/>
    </source>
</evidence>
<proteinExistence type="inferred from homology"/>
<reference evidence="10" key="1">
    <citation type="journal article" date="2024" name="J Bioinform Genom">
        <title>Complete genome sequence of the type strain bacterium Sphaerochaeta associata GLS2t (VKM B-2742)t.</title>
        <authorList>
            <person name="Troshina O.Y."/>
            <person name="Tepeeva A.N."/>
            <person name="Arzamasceva V.O."/>
            <person name="Whitman W.B."/>
            <person name="Varghese N."/>
            <person name="Shapiro N."/>
            <person name="Woyke T."/>
            <person name="Kripides N.C."/>
            <person name="Vasilenko O.V."/>
        </authorList>
    </citation>
    <scope>NUCLEOTIDE SEQUENCE [LARGE SCALE GENOMIC DNA]</scope>
    <source>
        <strain evidence="10">GLS2T</strain>
    </source>
</reference>
<dbReference type="InterPro" id="IPR036509">
    <property type="entry name" value="Met_Sox_Rdtase_MsrA_sf"/>
</dbReference>
<evidence type="ECO:0000256" key="6">
    <source>
        <dbReference type="ARBA" id="ARBA00048782"/>
    </source>
</evidence>
<keyword evidence="10" id="KW-1185">Reference proteome</keyword>